<dbReference type="Proteomes" id="UP000178184">
    <property type="component" value="Unassembled WGS sequence"/>
</dbReference>
<protein>
    <recommendedName>
        <fullName evidence="2">Capsule synthesis protein CapA domain-containing protein</fullName>
    </recommendedName>
</protein>
<dbReference type="STRING" id="1801764.A2903_01015"/>
<comment type="similarity">
    <text evidence="1">Belongs to the CapA family.</text>
</comment>
<sequence length="350" mass="39375">MKKILLSIFITLIFGSLFYWVFFGGLFSNVFGSQVVKNNQNAQVLEPLNFKEKEPDYVVLTFAGDVMFDRGVKGSVNKNFNGDLDELFKNVRIDDKAGQLEIFQNDDISFLNLEGPVSDVGHNVGSIYSFRMNPTVISLLKNLGIDIVSFANNHVGDYTTLAFSDTLNRLTSGGILFTGAGENYLDAQKPQIIENNNIKVCYLGFSDVGPDWMQATEKSPGILLASDPDFENIIKSVESQCDTLIVSIHWGEEYQKHNARQTYLAHLAIDNGADIIAGHHPHVVQDIEIYKDKVIIYSLGNFMFDQYFSAETMQGLIVQLKVYKTGEIKDIKQYTSQQNKLYQIESITEK</sequence>
<name>A0A1F6WPR2_9BACT</name>
<dbReference type="InterPro" id="IPR019079">
    <property type="entry name" value="Capsule_synth_CapA"/>
</dbReference>
<dbReference type="PANTHER" id="PTHR33393:SF11">
    <property type="entry name" value="POLYGLUTAMINE SYNTHESIS ACCESSORY PROTEIN RV0574C-RELATED"/>
    <property type="match status" value="1"/>
</dbReference>
<dbReference type="Gene3D" id="3.60.21.10">
    <property type="match status" value="1"/>
</dbReference>
<dbReference type="InterPro" id="IPR052169">
    <property type="entry name" value="CW_Biosynth-Accessory"/>
</dbReference>
<gene>
    <name evidence="3" type="ORF">A2903_01015</name>
</gene>
<dbReference type="SUPFAM" id="SSF56300">
    <property type="entry name" value="Metallo-dependent phosphatases"/>
    <property type="match status" value="1"/>
</dbReference>
<evidence type="ECO:0000256" key="1">
    <source>
        <dbReference type="ARBA" id="ARBA00005662"/>
    </source>
</evidence>
<comment type="caution">
    <text evidence="3">The sequence shown here is derived from an EMBL/GenBank/DDBJ whole genome shotgun (WGS) entry which is preliminary data.</text>
</comment>
<dbReference type="AlphaFoldDB" id="A0A1F6WPR2"/>
<proteinExistence type="inferred from homology"/>
<accession>A0A1F6WPR2</accession>
<evidence type="ECO:0000259" key="2">
    <source>
        <dbReference type="SMART" id="SM00854"/>
    </source>
</evidence>
<dbReference type="EMBL" id="MFUO01000017">
    <property type="protein sequence ID" value="OGI83902.1"/>
    <property type="molecule type" value="Genomic_DNA"/>
</dbReference>
<organism evidence="3 4">
    <name type="scientific">Candidatus Nomurabacteria bacterium RIFCSPLOWO2_01_FULL_33_17</name>
    <dbReference type="NCBI Taxonomy" id="1801764"/>
    <lineage>
        <taxon>Bacteria</taxon>
        <taxon>Candidatus Nomuraibacteriota</taxon>
    </lineage>
</organism>
<evidence type="ECO:0000313" key="4">
    <source>
        <dbReference type="Proteomes" id="UP000178184"/>
    </source>
</evidence>
<dbReference type="PANTHER" id="PTHR33393">
    <property type="entry name" value="POLYGLUTAMINE SYNTHESIS ACCESSORY PROTEIN RV0574C-RELATED"/>
    <property type="match status" value="1"/>
</dbReference>
<dbReference type="CDD" id="cd07381">
    <property type="entry name" value="MPP_CapA"/>
    <property type="match status" value="1"/>
</dbReference>
<dbReference type="SMART" id="SM00854">
    <property type="entry name" value="PGA_cap"/>
    <property type="match status" value="1"/>
</dbReference>
<evidence type="ECO:0000313" key="3">
    <source>
        <dbReference type="EMBL" id="OGI83902.1"/>
    </source>
</evidence>
<reference evidence="3 4" key="1">
    <citation type="journal article" date="2016" name="Nat. Commun.">
        <title>Thousands of microbial genomes shed light on interconnected biogeochemical processes in an aquifer system.</title>
        <authorList>
            <person name="Anantharaman K."/>
            <person name="Brown C.T."/>
            <person name="Hug L.A."/>
            <person name="Sharon I."/>
            <person name="Castelle C.J."/>
            <person name="Probst A.J."/>
            <person name="Thomas B.C."/>
            <person name="Singh A."/>
            <person name="Wilkins M.J."/>
            <person name="Karaoz U."/>
            <person name="Brodie E.L."/>
            <person name="Williams K.H."/>
            <person name="Hubbard S.S."/>
            <person name="Banfield J.F."/>
        </authorList>
    </citation>
    <scope>NUCLEOTIDE SEQUENCE [LARGE SCALE GENOMIC DNA]</scope>
</reference>
<dbReference type="Pfam" id="PF09587">
    <property type="entry name" value="PGA_cap"/>
    <property type="match status" value="1"/>
</dbReference>
<dbReference type="InterPro" id="IPR029052">
    <property type="entry name" value="Metallo-depent_PP-like"/>
</dbReference>
<feature type="domain" description="Capsule synthesis protein CapA" evidence="2">
    <location>
        <begin position="59"/>
        <end position="306"/>
    </location>
</feature>